<protein>
    <submittedName>
        <fullName evidence="2">Uncharacterized protein</fullName>
    </submittedName>
</protein>
<dbReference type="Proteomes" id="UP001562354">
    <property type="component" value="Unassembled WGS sequence"/>
</dbReference>
<sequence>MTSFYTSSPTVIIPPRPVPDQHYSAGHYRAFQPPLPANGLFNQLSGNSTTSIPPTPSAGCLAGRKRSRGDTDDDLDDNAIAAPIAQPSVPKGEPTYGPGMTLIYPSDSRGHYASEPAVEEAAVEAAATNERPIMRNRKSQRTTARASDESAALPLPEQSLASEPLIDQATRLLGISWMRLDRYEGGRINQRAYTRWIECHYPSLVKAELWFENSSIPGYLGTAFNKATGAQQYLLWSFDLKQAVLVTRQPSELIPLLSTTPPANLIKAATVSIFANDQPTFEDGNTPPPEAPASIPQAGAMDVDA</sequence>
<gene>
    <name evidence="2" type="ORF">AAFC00_006787</name>
</gene>
<feature type="region of interest" description="Disordered" evidence="1">
    <location>
        <begin position="277"/>
        <end position="305"/>
    </location>
</feature>
<evidence type="ECO:0000313" key="3">
    <source>
        <dbReference type="Proteomes" id="UP001562354"/>
    </source>
</evidence>
<comment type="caution">
    <text evidence="2">The sequence shown here is derived from an EMBL/GenBank/DDBJ whole genome shotgun (WGS) entry which is preliminary data.</text>
</comment>
<organism evidence="2 3">
    <name type="scientific">Neodothiora populina</name>
    <dbReference type="NCBI Taxonomy" id="2781224"/>
    <lineage>
        <taxon>Eukaryota</taxon>
        <taxon>Fungi</taxon>
        <taxon>Dikarya</taxon>
        <taxon>Ascomycota</taxon>
        <taxon>Pezizomycotina</taxon>
        <taxon>Dothideomycetes</taxon>
        <taxon>Dothideomycetidae</taxon>
        <taxon>Dothideales</taxon>
        <taxon>Dothioraceae</taxon>
        <taxon>Neodothiora</taxon>
    </lineage>
</organism>
<name>A0ABR3PBK2_9PEZI</name>
<reference evidence="2 3" key="1">
    <citation type="submission" date="2024-07" db="EMBL/GenBank/DDBJ databases">
        <title>Draft sequence of the Neodothiora populina.</title>
        <authorList>
            <person name="Drown D.D."/>
            <person name="Schuette U.S."/>
            <person name="Buechlein A.B."/>
            <person name="Rusch D.R."/>
            <person name="Winton L.W."/>
            <person name="Adams G.A."/>
        </authorList>
    </citation>
    <scope>NUCLEOTIDE SEQUENCE [LARGE SCALE GENOMIC DNA]</scope>
    <source>
        <strain evidence="2 3">CPC 39397</strain>
    </source>
</reference>
<dbReference type="RefSeq" id="XP_069199669.1">
    <property type="nucleotide sequence ID" value="XM_069346793.1"/>
</dbReference>
<accession>A0ABR3PBK2</accession>
<evidence type="ECO:0000256" key="1">
    <source>
        <dbReference type="SAM" id="MobiDB-lite"/>
    </source>
</evidence>
<feature type="region of interest" description="Disordered" evidence="1">
    <location>
        <begin position="39"/>
        <end position="98"/>
    </location>
</feature>
<feature type="compositionally biased region" description="Polar residues" evidence="1">
    <location>
        <begin position="40"/>
        <end position="52"/>
    </location>
</feature>
<dbReference type="GeneID" id="95980486"/>
<evidence type="ECO:0000313" key="2">
    <source>
        <dbReference type="EMBL" id="KAL1303394.1"/>
    </source>
</evidence>
<keyword evidence="3" id="KW-1185">Reference proteome</keyword>
<dbReference type="EMBL" id="JBFMKM010000010">
    <property type="protein sequence ID" value="KAL1303394.1"/>
    <property type="molecule type" value="Genomic_DNA"/>
</dbReference>
<proteinExistence type="predicted"/>